<keyword evidence="2" id="KW-1185">Reference proteome</keyword>
<protein>
    <submittedName>
        <fullName evidence="1">Uncharacterized protein</fullName>
    </submittedName>
</protein>
<comment type="caution">
    <text evidence="1">The sequence shown here is derived from an EMBL/GenBank/DDBJ whole genome shotgun (WGS) entry which is preliminary data.</text>
</comment>
<reference evidence="1 2" key="1">
    <citation type="submission" date="2019-02" db="EMBL/GenBank/DDBJ databases">
        <title>Deep-cultivation of Planctomycetes and their phenomic and genomic characterization uncovers novel biology.</title>
        <authorList>
            <person name="Wiegand S."/>
            <person name="Jogler M."/>
            <person name="Boedeker C."/>
            <person name="Pinto D."/>
            <person name="Vollmers J."/>
            <person name="Rivas-Marin E."/>
            <person name="Kohn T."/>
            <person name="Peeters S.H."/>
            <person name="Heuer A."/>
            <person name="Rast P."/>
            <person name="Oberbeckmann S."/>
            <person name="Bunk B."/>
            <person name="Jeske O."/>
            <person name="Meyerdierks A."/>
            <person name="Storesund J.E."/>
            <person name="Kallscheuer N."/>
            <person name="Luecker S."/>
            <person name="Lage O.M."/>
            <person name="Pohl T."/>
            <person name="Merkel B.J."/>
            <person name="Hornburger P."/>
            <person name="Mueller R.-W."/>
            <person name="Bruemmer F."/>
            <person name="Labrenz M."/>
            <person name="Spormann A.M."/>
            <person name="Op Den Camp H."/>
            <person name="Overmann J."/>
            <person name="Amann R."/>
            <person name="Jetten M.S.M."/>
            <person name="Mascher T."/>
            <person name="Medema M.H."/>
            <person name="Devos D.P."/>
            <person name="Kaster A.-K."/>
            <person name="Ovreas L."/>
            <person name="Rohde M."/>
            <person name="Galperin M.Y."/>
            <person name="Jogler C."/>
        </authorList>
    </citation>
    <scope>NUCLEOTIDE SEQUENCE [LARGE SCALE GENOMIC DNA]</scope>
    <source>
        <strain evidence="1 2">Pla52n</strain>
    </source>
</reference>
<organism evidence="1 2">
    <name type="scientific">Stieleria varia</name>
    <dbReference type="NCBI Taxonomy" id="2528005"/>
    <lineage>
        <taxon>Bacteria</taxon>
        <taxon>Pseudomonadati</taxon>
        <taxon>Planctomycetota</taxon>
        <taxon>Planctomycetia</taxon>
        <taxon>Pirellulales</taxon>
        <taxon>Pirellulaceae</taxon>
        <taxon>Stieleria</taxon>
    </lineage>
</organism>
<evidence type="ECO:0000313" key="1">
    <source>
        <dbReference type="EMBL" id="TWT89616.1"/>
    </source>
</evidence>
<evidence type="ECO:0000313" key="2">
    <source>
        <dbReference type="Proteomes" id="UP000320176"/>
    </source>
</evidence>
<dbReference type="AlphaFoldDB" id="A0A5C5ZQW9"/>
<dbReference type="Proteomes" id="UP000320176">
    <property type="component" value="Unassembled WGS sequence"/>
</dbReference>
<dbReference type="RefSeq" id="WP_146523626.1">
    <property type="nucleotide sequence ID" value="NZ_CP151726.1"/>
</dbReference>
<proteinExistence type="predicted"/>
<accession>A0A5C5ZQW9</accession>
<gene>
    <name evidence="1" type="ORF">Pla52n_67440</name>
</gene>
<dbReference type="OrthoDB" id="9883880at2"/>
<name>A0A5C5ZQW9_9BACT</name>
<sequence length="112" mass="13319">MRLARPTKIEWLVIGVMLAVLVALMPPTPHHRETRLESCHLCGNCRRIVREFRWWRFSSETTEPVETFTVDEDHEHDWWQYASYYISYNMKSAGGAPYRYQDGRNTWTPSTP</sequence>
<dbReference type="EMBL" id="SJPN01000020">
    <property type="protein sequence ID" value="TWT89616.1"/>
    <property type="molecule type" value="Genomic_DNA"/>
</dbReference>